<dbReference type="PANTHER" id="PTHR43289">
    <property type="entry name" value="MITOGEN-ACTIVATED PROTEIN KINASE KINASE KINASE 20-RELATED"/>
    <property type="match status" value="1"/>
</dbReference>
<dbReference type="Gene3D" id="1.10.510.10">
    <property type="entry name" value="Transferase(Phosphotransferase) domain 1"/>
    <property type="match status" value="1"/>
</dbReference>
<dbReference type="InterPro" id="IPR011009">
    <property type="entry name" value="Kinase-like_dom_sf"/>
</dbReference>
<dbReference type="PROSITE" id="PS50011">
    <property type="entry name" value="PROTEIN_KINASE_DOM"/>
    <property type="match status" value="1"/>
</dbReference>
<dbReference type="PANTHER" id="PTHR43289:SF6">
    <property type="entry name" value="SERINE_THREONINE-PROTEIN KINASE NEKL-3"/>
    <property type="match status" value="1"/>
</dbReference>
<evidence type="ECO:0000256" key="1">
    <source>
        <dbReference type="ARBA" id="ARBA00022679"/>
    </source>
</evidence>
<name>A0A2U8FR51_9BURK</name>
<evidence type="ECO:0000313" key="7">
    <source>
        <dbReference type="Proteomes" id="UP000244892"/>
    </source>
</evidence>
<feature type="domain" description="Protein kinase" evidence="5">
    <location>
        <begin position="1"/>
        <end position="316"/>
    </location>
</feature>
<dbReference type="OrthoDB" id="9801841at2"/>
<dbReference type="GO" id="GO:0005524">
    <property type="term" value="F:ATP binding"/>
    <property type="evidence" value="ECO:0007669"/>
    <property type="project" value="UniProtKB-KW"/>
</dbReference>
<keyword evidence="7" id="KW-1185">Reference proteome</keyword>
<dbReference type="Proteomes" id="UP000244892">
    <property type="component" value="Chromosome"/>
</dbReference>
<proteinExistence type="predicted"/>
<accession>A0A2U8FR51</accession>
<evidence type="ECO:0000256" key="4">
    <source>
        <dbReference type="ARBA" id="ARBA00022840"/>
    </source>
</evidence>
<dbReference type="EMBL" id="CP029210">
    <property type="protein sequence ID" value="AWI53503.1"/>
    <property type="molecule type" value="Genomic_DNA"/>
</dbReference>
<dbReference type="KEGG" id="aon:DEH84_08725"/>
<dbReference type="AlphaFoldDB" id="A0A2U8FR51"/>
<keyword evidence="2" id="KW-0547">Nucleotide-binding</keyword>
<dbReference type="Gene3D" id="3.30.200.20">
    <property type="entry name" value="Phosphorylase Kinase, domain 1"/>
    <property type="match status" value="1"/>
</dbReference>
<evidence type="ECO:0000259" key="5">
    <source>
        <dbReference type="PROSITE" id="PS50011"/>
    </source>
</evidence>
<dbReference type="RefSeq" id="WP_109036505.1">
    <property type="nucleotide sequence ID" value="NZ_CP029210.1"/>
</dbReference>
<gene>
    <name evidence="6" type="ORF">DEH84_08725</name>
</gene>
<dbReference type="InterPro" id="IPR000719">
    <property type="entry name" value="Prot_kinase_dom"/>
</dbReference>
<protein>
    <recommendedName>
        <fullName evidence="5">Protein kinase domain-containing protein</fullName>
    </recommendedName>
</protein>
<sequence>MSSAGSVVDGKYKVTGLCSSAGGMGTVLFVSPLALPDTRLVLKYCNHTDDDTKNRFRREVRVMQSFNGSPYVAPVLDANLEHSPPYFVMPFFEHGDLMNQAAHLRQDLAVAEQYLNRMIDCIEQLHSKNVYHRDIKPQNFLVGNGTLVVSDLGLCVQPNAATAFTRTSVYGGTPGYMPPEFFAGGFRHADASDDIYMLGKTFFVLLSGLDTPDLTPGLLPPPLFVVIERACAPDKARRYPSLSALRQSLTLAFSVILGRANGSGGVLGTQQAIIDRWQSTNQTDLLELGQFIDELAMLSPSERHRVCIDMPSDLFYAIAEAPLPPGRLASFIQGYLEMSQHAEYGWSFAETVADNMSILFHSQHVFESDKADALKAAIIAADRQNRFAAMDTCKAMIASVQDSGLAHRVYELMLEHPSYFMEKMDPLTCRSPAVRQAIAILKANAEAVQQQSTMGNPFPS</sequence>
<dbReference type="SUPFAM" id="SSF56112">
    <property type="entry name" value="Protein kinase-like (PK-like)"/>
    <property type="match status" value="1"/>
</dbReference>
<keyword evidence="4" id="KW-0067">ATP-binding</keyword>
<dbReference type="Pfam" id="PF00069">
    <property type="entry name" value="Pkinase"/>
    <property type="match status" value="1"/>
</dbReference>
<evidence type="ECO:0000313" key="6">
    <source>
        <dbReference type="EMBL" id="AWI53503.1"/>
    </source>
</evidence>
<dbReference type="PROSITE" id="PS00108">
    <property type="entry name" value="PROTEIN_KINASE_ST"/>
    <property type="match status" value="1"/>
</dbReference>
<organism evidence="6 7">
    <name type="scientific">Aquabacterium olei</name>
    <dbReference type="NCBI Taxonomy" id="1296669"/>
    <lineage>
        <taxon>Bacteria</taxon>
        <taxon>Pseudomonadati</taxon>
        <taxon>Pseudomonadota</taxon>
        <taxon>Betaproteobacteria</taxon>
        <taxon>Burkholderiales</taxon>
        <taxon>Aquabacterium</taxon>
    </lineage>
</organism>
<evidence type="ECO:0000256" key="2">
    <source>
        <dbReference type="ARBA" id="ARBA00022741"/>
    </source>
</evidence>
<keyword evidence="3" id="KW-0418">Kinase</keyword>
<evidence type="ECO:0000256" key="3">
    <source>
        <dbReference type="ARBA" id="ARBA00022777"/>
    </source>
</evidence>
<dbReference type="InterPro" id="IPR008271">
    <property type="entry name" value="Ser/Thr_kinase_AS"/>
</dbReference>
<dbReference type="SMART" id="SM00220">
    <property type="entry name" value="S_TKc"/>
    <property type="match status" value="1"/>
</dbReference>
<keyword evidence="1" id="KW-0808">Transferase</keyword>
<reference evidence="6 7" key="1">
    <citation type="submission" date="2018-05" db="EMBL/GenBank/DDBJ databases">
        <title>complete genome sequence of Aquabacterium olei NBRC 110486.</title>
        <authorList>
            <person name="Tang B."/>
            <person name="Chang J."/>
            <person name="Zhang L."/>
            <person name="Yang H."/>
        </authorList>
    </citation>
    <scope>NUCLEOTIDE SEQUENCE [LARGE SCALE GENOMIC DNA]</scope>
    <source>
        <strain evidence="6 7">NBRC 110486</strain>
    </source>
</reference>
<dbReference type="CDD" id="cd14014">
    <property type="entry name" value="STKc_PknB_like"/>
    <property type="match status" value="1"/>
</dbReference>
<dbReference type="GO" id="GO:0004674">
    <property type="term" value="F:protein serine/threonine kinase activity"/>
    <property type="evidence" value="ECO:0007669"/>
    <property type="project" value="TreeGrafter"/>
</dbReference>